<name>A0A8S5LKY3_9CAUD</name>
<reference evidence="1" key="1">
    <citation type="journal article" date="2021" name="Proc. Natl. Acad. Sci. U.S.A.">
        <title>A Catalog of Tens of Thousands of Viruses from Human Metagenomes Reveals Hidden Associations with Chronic Diseases.</title>
        <authorList>
            <person name="Tisza M.J."/>
            <person name="Buck C.B."/>
        </authorList>
    </citation>
    <scope>NUCLEOTIDE SEQUENCE</scope>
    <source>
        <strain evidence="1">CtXbO14</strain>
    </source>
</reference>
<sequence length="93" mass="11468">MRKAYLLVYSDKNITREQITKFMNESDVIITWRYDMPNSYYFISEESAKDVSMALRESLFEFRHIIVEIEDNYWGWLPNDTWYLIKNKRLKKK</sequence>
<protein>
    <submittedName>
        <fullName evidence="1">Uncharacterized protein</fullName>
    </submittedName>
</protein>
<accession>A0A8S5LKY3</accession>
<organism evidence="1">
    <name type="scientific">Siphoviridae sp. ctXbO14</name>
    <dbReference type="NCBI Taxonomy" id="2827579"/>
    <lineage>
        <taxon>Viruses</taxon>
        <taxon>Duplodnaviria</taxon>
        <taxon>Heunggongvirae</taxon>
        <taxon>Uroviricota</taxon>
        <taxon>Caudoviricetes</taxon>
    </lineage>
</organism>
<evidence type="ECO:0000313" key="1">
    <source>
        <dbReference type="EMBL" id="DAD70495.1"/>
    </source>
</evidence>
<dbReference type="EMBL" id="BK015866">
    <property type="protein sequence ID" value="DAD70495.1"/>
    <property type="molecule type" value="Genomic_DNA"/>
</dbReference>
<proteinExistence type="predicted"/>